<dbReference type="GO" id="GO:0042602">
    <property type="term" value="F:riboflavin reductase (NADPH) activity"/>
    <property type="evidence" value="ECO:0007669"/>
    <property type="project" value="TreeGrafter"/>
</dbReference>
<dbReference type="Proteomes" id="UP000002071">
    <property type="component" value="Chromosome"/>
</dbReference>
<dbReference type="Pfam" id="PF01613">
    <property type="entry name" value="Flavin_Reduct"/>
    <property type="match status" value="1"/>
</dbReference>
<keyword evidence="3" id="KW-0560">Oxidoreductase</keyword>
<dbReference type="Gene3D" id="2.30.110.10">
    <property type="entry name" value="Electron Transport, Fmn-binding Protein, Chain A"/>
    <property type="match status" value="1"/>
</dbReference>
<dbReference type="SMART" id="SM00903">
    <property type="entry name" value="Flavin_Reduct"/>
    <property type="match status" value="1"/>
</dbReference>
<organism evidence="5 6">
    <name type="scientific">Halorhabdus utahensis (strain DSM 12940 / JCM 11049 / AX-2)</name>
    <dbReference type="NCBI Taxonomy" id="519442"/>
    <lineage>
        <taxon>Archaea</taxon>
        <taxon>Methanobacteriati</taxon>
        <taxon>Methanobacteriota</taxon>
        <taxon>Stenosarchaea group</taxon>
        <taxon>Halobacteria</taxon>
        <taxon>Halobacteriales</taxon>
        <taxon>Haloarculaceae</taxon>
        <taxon>Halorhabdus</taxon>
    </lineage>
</organism>
<dbReference type="GO" id="GO:0010181">
    <property type="term" value="F:FMN binding"/>
    <property type="evidence" value="ECO:0007669"/>
    <property type="project" value="InterPro"/>
</dbReference>
<protein>
    <submittedName>
        <fullName evidence="5">Flavin reductase domain protein FMN-binding</fullName>
    </submittedName>
</protein>
<dbReference type="PANTHER" id="PTHR30466:SF11">
    <property type="entry name" value="FLAVIN-DEPENDENT MONOOXYGENASE, REDUCTASE SUBUNIT HSAB"/>
    <property type="match status" value="1"/>
</dbReference>
<dbReference type="eggNOG" id="arCOG02017">
    <property type="taxonomic scope" value="Archaea"/>
</dbReference>
<accession>C7NUI9</accession>
<dbReference type="InterPro" id="IPR002563">
    <property type="entry name" value="Flavin_Rdtase-like_dom"/>
</dbReference>
<evidence type="ECO:0000256" key="1">
    <source>
        <dbReference type="ARBA" id="ARBA00001917"/>
    </source>
</evidence>
<name>C7NUI9_HALUD</name>
<gene>
    <name evidence="5" type="ordered locus">Huta_2179</name>
</gene>
<feature type="domain" description="Flavin reductase like" evidence="4">
    <location>
        <begin position="24"/>
        <end position="170"/>
    </location>
</feature>
<evidence type="ECO:0000313" key="6">
    <source>
        <dbReference type="Proteomes" id="UP000002071"/>
    </source>
</evidence>
<evidence type="ECO:0000313" key="5">
    <source>
        <dbReference type="EMBL" id="ACV12346.1"/>
    </source>
</evidence>
<evidence type="ECO:0000259" key="4">
    <source>
        <dbReference type="SMART" id="SM00903"/>
    </source>
</evidence>
<evidence type="ECO:0000256" key="2">
    <source>
        <dbReference type="ARBA" id="ARBA00008898"/>
    </source>
</evidence>
<reference evidence="5 6" key="1">
    <citation type="journal article" date="2009" name="Stand. Genomic Sci.">
        <title>Complete genome sequence of Halorhabdus utahensis type strain (AX-2).</title>
        <authorList>
            <person name="Anderson I."/>
            <person name="Tindall B.J."/>
            <person name="Pomrenke H."/>
            <person name="Goker M."/>
            <person name="Lapidus A."/>
            <person name="Nolan M."/>
            <person name="Copeland A."/>
            <person name="Glavina Del Rio T."/>
            <person name="Chen F."/>
            <person name="Tice H."/>
            <person name="Cheng J.F."/>
            <person name="Lucas S."/>
            <person name="Chertkov O."/>
            <person name="Bruce D."/>
            <person name="Brettin T."/>
            <person name="Detter J.C."/>
            <person name="Han C."/>
            <person name="Goodwin L."/>
            <person name="Land M."/>
            <person name="Hauser L."/>
            <person name="Chang Y.J."/>
            <person name="Jeffries C.D."/>
            <person name="Pitluck S."/>
            <person name="Pati A."/>
            <person name="Mavromatis K."/>
            <person name="Ivanova N."/>
            <person name="Ovchinnikova G."/>
            <person name="Chen A."/>
            <person name="Palaniappan K."/>
            <person name="Chain P."/>
            <person name="Rohde M."/>
            <person name="Bristow J."/>
            <person name="Eisen J.A."/>
            <person name="Markowitz V."/>
            <person name="Hugenholtz P."/>
            <person name="Kyrpides N.C."/>
            <person name="Klenk H.P."/>
        </authorList>
    </citation>
    <scope>NUCLEOTIDE SEQUENCE [LARGE SCALE GENOMIC DNA]</scope>
    <source>
        <strain evidence="6">DSM 12940 / JCM 11049 / AX-2</strain>
    </source>
</reference>
<evidence type="ECO:0000256" key="3">
    <source>
        <dbReference type="ARBA" id="ARBA00023002"/>
    </source>
</evidence>
<dbReference type="KEGG" id="hut:Huta_2179"/>
<comment type="cofactor">
    <cofactor evidence="1">
        <name>FMN</name>
        <dbReference type="ChEBI" id="CHEBI:58210"/>
    </cofactor>
</comment>
<keyword evidence="6" id="KW-1185">Reference proteome</keyword>
<dbReference type="EMBL" id="CP001687">
    <property type="protein sequence ID" value="ACV12346.1"/>
    <property type="molecule type" value="Genomic_DNA"/>
</dbReference>
<dbReference type="STRING" id="519442.Huta_2179"/>
<comment type="similarity">
    <text evidence="2">Belongs to the non-flavoprotein flavin reductase family.</text>
</comment>
<dbReference type="HOGENOM" id="CLU_059021_1_4_2"/>
<dbReference type="SUPFAM" id="SSF50475">
    <property type="entry name" value="FMN-binding split barrel"/>
    <property type="match status" value="1"/>
</dbReference>
<dbReference type="AlphaFoldDB" id="C7NUI9"/>
<proteinExistence type="inferred from homology"/>
<dbReference type="InterPro" id="IPR012349">
    <property type="entry name" value="Split_barrel_FMN-bd"/>
</dbReference>
<sequence length="178" mass="18724">MDDADDPAEGSVTMVDAEQFRAVLGQFATGVTVVTLPGEPPHGITVSAFASLSMDPPLVLISLDHDTDAHRRLADGDDDGFAVNILAGDQREVGEFFAGMTDDGDPLAEATDAPATGAPVFDDDLAYVDCSVYDSFEAGDHTVYVGKVEAAELLNPEAEALTYHRGEWGTTAETTDDA</sequence>
<dbReference type="PANTHER" id="PTHR30466">
    <property type="entry name" value="FLAVIN REDUCTASE"/>
    <property type="match status" value="1"/>
</dbReference>
<dbReference type="InterPro" id="IPR050268">
    <property type="entry name" value="NADH-dep_flavin_reductase"/>
</dbReference>